<dbReference type="PANTHER" id="PTHR11927:SF9">
    <property type="entry name" value="L-FUCOSYLTRANSFERASE"/>
    <property type="match status" value="1"/>
</dbReference>
<keyword evidence="5" id="KW-1185">Reference proteome</keyword>
<comment type="caution">
    <text evidence="4">The sequence shown here is derived from an EMBL/GenBank/DDBJ whole genome shotgun (WGS) entry which is preliminary data.</text>
</comment>
<evidence type="ECO:0000313" key="4">
    <source>
        <dbReference type="EMBL" id="KAL3871055.1"/>
    </source>
</evidence>
<dbReference type="GO" id="GO:0032580">
    <property type="term" value="C:Golgi cisterna membrane"/>
    <property type="evidence" value="ECO:0007669"/>
    <property type="project" value="UniProtKB-SubCell"/>
</dbReference>
<evidence type="ECO:0000256" key="3">
    <source>
        <dbReference type="RuleBase" id="RU363129"/>
    </source>
</evidence>
<comment type="pathway">
    <text evidence="3">Protein modification; protein glycosylation.</text>
</comment>
<keyword evidence="3" id="KW-0812">Transmembrane</keyword>
<feature type="transmembrane region" description="Helical" evidence="3">
    <location>
        <begin position="12"/>
        <end position="32"/>
    </location>
</feature>
<dbReference type="PANTHER" id="PTHR11927">
    <property type="entry name" value="GALACTOSIDE 2-L-FUCOSYLTRANSFERASE"/>
    <property type="match status" value="1"/>
</dbReference>
<evidence type="ECO:0000256" key="1">
    <source>
        <dbReference type="ARBA" id="ARBA00022676"/>
    </source>
</evidence>
<evidence type="ECO:0000313" key="5">
    <source>
        <dbReference type="Proteomes" id="UP001634394"/>
    </source>
</evidence>
<evidence type="ECO:0000256" key="2">
    <source>
        <dbReference type="ARBA" id="ARBA00022679"/>
    </source>
</evidence>
<keyword evidence="3" id="KW-0333">Golgi apparatus</keyword>
<name>A0ABD3WAX4_SINWO</name>
<proteinExistence type="inferred from homology"/>
<comment type="subcellular location">
    <subcellularLocation>
        <location evidence="3">Golgi apparatus</location>
        <location evidence="3">Golgi stack membrane</location>
        <topology evidence="3">Single-pass type II membrane protein</topology>
    </subcellularLocation>
</comment>
<accession>A0ABD3WAX4</accession>
<sequence>MSEICVQRSFTYIFWMTRIIRLFIFLLMTVLIELFIKYAVWNIRMVAIMPALAMPLKSTKTQTKQTMSNDNSRPVIGSSKEMLKPNHTRIIQRRNTYELEFEMKNNLSTSNYHKRHFITIKIMGRFGNNMFQLAALISSAKRLNYTAFVPLTKGNSFSEHVYAKYDSNIKSLDTNYNWTLSGYYQSWKYFYKEENLILRSFKFSTNYSKAARQFVDGFRSKHKTIVGIHVRRGDMTGQKNKMLGYTTVSLRYMNKSMNYFRDRYNNTLFVISSDEICCKENIRGNNDTVVSHFENPGSAIAVLSLCDHVIITSGTFGWWGAWLAGGEVVYFKGFHRPGSDIDKGMSHEDYYPPHWI</sequence>
<gene>
    <name evidence="4" type="ORF">ACJMK2_039078</name>
</gene>
<dbReference type="EC" id="2.4.1.-" evidence="3"/>
<keyword evidence="3" id="KW-0472">Membrane</keyword>
<keyword evidence="3" id="KW-1133">Transmembrane helix</keyword>
<keyword evidence="2 3" id="KW-0808">Transferase</keyword>
<reference evidence="4 5" key="1">
    <citation type="submission" date="2024-11" db="EMBL/GenBank/DDBJ databases">
        <title>Chromosome-level genome assembly of the freshwater bivalve Anodonta woodiana.</title>
        <authorList>
            <person name="Chen X."/>
        </authorList>
    </citation>
    <scope>NUCLEOTIDE SEQUENCE [LARGE SCALE GENOMIC DNA]</scope>
    <source>
        <strain evidence="4">MN2024</strain>
        <tissue evidence="4">Gills</tissue>
    </source>
</reference>
<dbReference type="CDD" id="cd11301">
    <property type="entry name" value="Fut1_Fut2_like"/>
    <property type="match status" value="1"/>
</dbReference>
<dbReference type="InterPro" id="IPR002516">
    <property type="entry name" value="Glyco_trans_11"/>
</dbReference>
<keyword evidence="3" id="KW-0325">Glycoprotein</keyword>
<comment type="similarity">
    <text evidence="3">Belongs to the glycosyltransferase 11 family.</text>
</comment>
<dbReference type="Proteomes" id="UP001634394">
    <property type="component" value="Unassembled WGS sequence"/>
</dbReference>
<dbReference type="Pfam" id="PF01531">
    <property type="entry name" value="Glyco_transf_11"/>
    <property type="match status" value="1"/>
</dbReference>
<dbReference type="AlphaFoldDB" id="A0ABD3WAX4"/>
<protein>
    <recommendedName>
        <fullName evidence="3">L-Fucosyltransferase</fullName>
        <ecNumber evidence="3">2.4.1.-</ecNumber>
    </recommendedName>
</protein>
<keyword evidence="1 3" id="KW-0328">Glycosyltransferase</keyword>
<dbReference type="GO" id="GO:0016757">
    <property type="term" value="F:glycosyltransferase activity"/>
    <property type="evidence" value="ECO:0007669"/>
    <property type="project" value="UniProtKB-KW"/>
</dbReference>
<keyword evidence="3" id="KW-0735">Signal-anchor</keyword>
<dbReference type="EMBL" id="JBJQND010000007">
    <property type="protein sequence ID" value="KAL3871055.1"/>
    <property type="molecule type" value="Genomic_DNA"/>
</dbReference>
<organism evidence="4 5">
    <name type="scientific">Sinanodonta woodiana</name>
    <name type="common">Chinese pond mussel</name>
    <name type="synonym">Anodonta woodiana</name>
    <dbReference type="NCBI Taxonomy" id="1069815"/>
    <lineage>
        <taxon>Eukaryota</taxon>
        <taxon>Metazoa</taxon>
        <taxon>Spiralia</taxon>
        <taxon>Lophotrochozoa</taxon>
        <taxon>Mollusca</taxon>
        <taxon>Bivalvia</taxon>
        <taxon>Autobranchia</taxon>
        <taxon>Heteroconchia</taxon>
        <taxon>Palaeoheterodonta</taxon>
        <taxon>Unionida</taxon>
        <taxon>Unionoidea</taxon>
        <taxon>Unionidae</taxon>
        <taxon>Unioninae</taxon>
        <taxon>Sinanodonta</taxon>
    </lineage>
</organism>